<protein>
    <submittedName>
        <fullName evidence="1">Uncharacterized protein</fullName>
    </submittedName>
</protein>
<reference evidence="1" key="1">
    <citation type="submission" date="2019-08" db="EMBL/GenBank/DDBJ databases">
        <authorList>
            <person name="Kucharzyk K."/>
            <person name="Murdoch R.W."/>
            <person name="Higgins S."/>
            <person name="Loffler F."/>
        </authorList>
    </citation>
    <scope>NUCLEOTIDE SEQUENCE</scope>
</reference>
<name>A0A644WR73_9ZZZZ</name>
<sequence>METQSGFFRSVHPLPMHTLEVVMETDTHIVFDFTSRLGTMRFGALVDDELFSSARTDGNCILFGKPGAPEIRIGPADFADLVLVDRTIDGPDYGSIFSKELY</sequence>
<dbReference type="AlphaFoldDB" id="A0A644WR73"/>
<proteinExistence type="predicted"/>
<dbReference type="EMBL" id="VSSQ01001207">
    <property type="protein sequence ID" value="MPM06199.1"/>
    <property type="molecule type" value="Genomic_DNA"/>
</dbReference>
<accession>A0A644WR73</accession>
<organism evidence="1">
    <name type="scientific">bioreactor metagenome</name>
    <dbReference type="NCBI Taxonomy" id="1076179"/>
    <lineage>
        <taxon>unclassified sequences</taxon>
        <taxon>metagenomes</taxon>
        <taxon>ecological metagenomes</taxon>
    </lineage>
</organism>
<comment type="caution">
    <text evidence="1">The sequence shown here is derived from an EMBL/GenBank/DDBJ whole genome shotgun (WGS) entry which is preliminary data.</text>
</comment>
<gene>
    <name evidence="1" type="ORF">SDC9_52495</name>
</gene>
<evidence type="ECO:0000313" key="1">
    <source>
        <dbReference type="EMBL" id="MPM06199.1"/>
    </source>
</evidence>